<accession>A0A4R3R919</accession>
<name>A0A4R3R919_9HYPH</name>
<dbReference type="EMBL" id="SMBK01000001">
    <property type="protein sequence ID" value="TCU40749.1"/>
    <property type="molecule type" value="Genomic_DNA"/>
</dbReference>
<evidence type="ECO:0000313" key="1">
    <source>
        <dbReference type="EMBL" id="TCU31241.1"/>
    </source>
</evidence>
<protein>
    <submittedName>
        <fullName evidence="1">Uncharacterized protein</fullName>
    </submittedName>
</protein>
<reference evidence="3 4" key="1">
    <citation type="submission" date="2019-03" db="EMBL/GenBank/DDBJ databases">
        <title>Genomic Encyclopedia of Type Strains, Phase IV (KMG-V): Genome sequencing to study the core and pangenomes of soil and plant-associated prokaryotes.</title>
        <authorList>
            <person name="Whitman W."/>
        </authorList>
    </citation>
    <scope>NUCLEOTIDE SEQUENCE [LARGE SCALE GENOMIC DNA]</scope>
    <source>
        <strain evidence="1 4">Gr42</strain>
        <strain evidence="2 3">IE4868</strain>
    </source>
</reference>
<dbReference type="EMBL" id="SMBJ01000001">
    <property type="protein sequence ID" value="TCU31241.1"/>
    <property type="molecule type" value="Genomic_DNA"/>
</dbReference>
<proteinExistence type="predicted"/>
<gene>
    <name evidence="2" type="ORF">EV129_10134</name>
    <name evidence="1" type="ORF">EV130_101818</name>
</gene>
<keyword evidence="4" id="KW-1185">Reference proteome</keyword>
<evidence type="ECO:0000313" key="4">
    <source>
        <dbReference type="Proteomes" id="UP000295547"/>
    </source>
</evidence>
<comment type="caution">
    <text evidence="1">The sequence shown here is derived from an EMBL/GenBank/DDBJ whole genome shotgun (WGS) entry which is preliminary data.</text>
</comment>
<dbReference type="Proteomes" id="UP000295507">
    <property type="component" value="Unassembled WGS sequence"/>
</dbReference>
<evidence type="ECO:0000313" key="2">
    <source>
        <dbReference type="EMBL" id="TCU40749.1"/>
    </source>
</evidence>
<evidence type="ECO:0000313" key="3">
    <source>
        <dbReference type="Proteomes" id="UP000295507"/>
    </source>
</evidence>
<sequence>MRIQPADSKPTRHHKDAVLRCPEAERGLGWELKL</sequence>
<dbReference type="AlphaFoldDB" id="A0A4R3R919"/>
<organism evidence="1 4">
    <name type="scientific">Rhizobium azibense</name>
    <dbReference type="NCBI Taxonomy" id="1136135"/>
    <lineage>
        <taxon>Bacteria</taxon>
        <taxon>Pseudomonadati</taxon>
        <taxon>Pseudomonadota</taxon>
        <taxon>Alphaproteobacteria</taxon>
        <taxon>Hyphomicrobiales</taxon>
        <taxon>Rhizobiaceae</taxon>
        <taxon>Rhizobium/Agrobacterium group</taxon>
        <taxon>Rhizobium</taxon>
    </lineage>
</organism>
<dbReference type="Proteomes" id="UP000295547">
    <property type="component" value="Unassembled WGS sequence"/>
</dbReference>